<organism evidence="1 2">
    <name type="scientific">Acropora cervicornis</name>
    <name type="common">Staghorn coral</name>
    <dbReference type="NCBI Taxonomy" id="6130"/>
    <lineage>
        <taxon>Eukaryota</taxon>
        <taxon>Metazoa</taxon>
        <taxon>Cnidaria</taxon>
        <taxon>Anthozoa</taxon>
        <taxon>Hexacorallia</taxon>
        <taxon>Scleractinia</taxon>
        <taxon>Astrocoeniina</taxon>
        <taxon>Acroporidae</taxon>
        <taxon>Acropora</taxon>
    </lineage>
</organism>
<keyword evidence="2" id="KW-1185">Reference proteome</keyword>
<sequence length="75" mass="8773">MAAVLCRRISAVVLIETQIQCMRRQNACLLVTQNCRRANLEDLQPIYTKKLTLNTFMRLGPQSCSCYYLDRCQDW</sequence>
<accession>A0AAD9PYW3</accession>
<reference evidence="1" key="1">
    <citation type="journal article" date="2023" name="G3 (Bethesda)">
        <title>Whole genome assembly and annotation of the endangered Caribbean coral Acropora cervicornis.</title>
        <authorList>
            <person name="Selwyn J.D."/>
            <person name="Vollmer S.V."/>
        </authorList>
    </citation>
    <scope>NUCLEOTIDE SEQUENCE</scope>
    <source>
        <strain evidence="1">K2</strain>
    </source>
</reference>
<dbReference type="AlphaFoldDB" id="A0AAD9PYW3"/>
<proteinExistence type="predicted"/>
<comment type="caution">
    <text evidence="1">The sequence shown here is derived from an EMBL/GenBank/DDBJ whole genome shotgun (WGS) entry which is preliminary data.</text>
</comment>
<name>A0AAD9PYW3_ACRCE</name>
<gene>
    <name evidence="1" type="ORF">P5673_027306</name>
</gene>
<reference evidence="1" key="2">
    <citation type="journal article" date="2023" name="Science">
        <title>Genomic signatures of disease resistance in endangered staghorn corals.</title>
        <authorList>
            <person name="Vollmer S.V."/>
            <person name="Selwyn J.D."/>
            <person name="Despard B.A."/>
            <person name="Roesel C.L."/>
        </authorList>
    </citation>
    <scope>NUCLEOTIDE SEQUENCE</scope>
    <source>
        <strain evidence="1">K2</strain>
    </source>
</reference>
<dbReference type="Proteomes" id="UP001249851">
    <property type="component" value="Unassembled WGS sequence"/>
</dbReference>
<dbReference type="EMBL" id="JARQWQ010000094">
    <property type="protein sequence ID" value="KAK2551707.1"/>
    <property type="molecule type" value="Genomic_DNA"/>
</dbReference>
<protein>
    <submittedName>
        <fullName evidence="1">Uncharacterized protein</fullName>
    </submittedName>
</protein>
<evidence type="ECO:0000313" key="1">
    <source>
        <dbReference type="EMBL" id="KAK2551707.1"/>
    </source>
</evidence>
<evidence type="ECO:0000313" key="2">
    <source>
        <dbReference type="Proteomes" id="UP001249851"/>
    </source>
</evidence>